<evidence type="ECO:0000313" key="2">
    <source>
        <dbReference type="Proteomes" id="UP000224101"/>
    </source>
</evidence>
<sequence>MYKSRSHRALESLFPRERHAFKESDDSSILSLVEWVADGKPFVWKMEASNVSPKTGKEVEVWFAQGHGISAIVIDGRVGDWCGDRTSGPGAARNLQAEYFVAVNTGVGWRLFEEMAK</sequence>
<name>A0A218M347_9CAUD</name>
<protein>
    <submittedName>
        <fullName evidence="1">Uncharacterized protein</fullName>
    </submittedName>
</protein>
<dbReference type="Proteomes" id="UP000224101">
    <property type="component" value="Segment"/>
</dbReference>
<dbReference type="GeneID" id="40085886"/>
<proteinExistence type="predicted"/>
<accession>A0A218M347</accession>
<dbReference type="EMBL" id="KY979132">
    <property type="protein sequence ID" value="ASD50482.1"/>
    <property type="molecule type" value="Genomic_DNA"/>
</dbReference>
<reference evidence="1 2" key="1">
    <citation type="submission" date="2017-08" db="EMBL/GenBank/DDBJ databases">
        <title>Characterization and complete genome sequence of novel bacteriophage infecting the causal agent of bacterial fruit blotch, Acidovorax citrulli.</title>
        <authorList>
            <person name="Midani A.R."/>
            <person name="Park S.-H."/>
            <person name="Choi T.-J."/>
        </authorList>
    </citation>
    <scope>NUCLEOTIDE SEQUENCE [LARGE SCALE GENOMIC DNA]</scope>
</reference>
<organism evidence="1 2">
    <name type="scientific">Acidovorax phage ACP17</name>
    <dbReference type="NCBI Taxonomy" id="2010329"/>
    <lineage>
        <taxon>Viruses</taxon>
        <taxon>Duplodnaviria</taxon>
        <taxon>Heunggongvirae</taxon>
        <taxon>Uroviricota</taxon>
        <taxon>Caudoviricetes</taxon>
        <taxon>Busanvirus</taxon>
        <taxon>Busanvirus ACP17</taxon>
    </lineage>
</organism>
<evidence type="ECO:0000313" key="1">
    <source>
        <dbReference type="EMBL" id="ASD50482.1"/>
    </source>
</evidence>
<keyword evidence="2" id="KW-1185">Reference proteome</keyword>
<dbReference type="RefSeq" id="YP_009609801.1">
    <property type="nucleotide sequence ID" value="NC_041997.1"/>
</dbReference>
<dbReference type="KEGG" id="vg:40085886"/>